<dbReference type="Gene3D" id="2.60.120.620">
    <property type="entry name" value="q2cbj1_9rhob like domain"/>
    <property type="match status" value="1"/>
</dbReference>
<dbReference type="InterPro" id="IPR006620">
    <property type="entry name" value="Pro_4_hyd_alph"/>
</dbReference>
<dbReference type="Proteomes" id="UP000094626">
    <property type="component" value="Plasmid pSA1"/>
</dbReference>
<dbReference type="EMBL" id="CP017076">
    <property type="protein sequence ID" value="AOR79271.1"/>
    <property type="molecule type" value="Genomic_DNA"/>
</dbReference>
<feature type="domain" description="Fe2OG dioxygenase" evidence="7">
    <location>
        <begin position="84"/>
        <end position="182"/>
    </location>
</feature>
<organism evidence="9 10">
    <name type="scientific">Novosphingobium resinovorum</name>
    <dbReference type="NCBI Taxonomy" id="158500"/>
    <lineage>
        <taxon>Bacteria</taxon>
        <taxon>Pseudomonadati</taxon>
        <taxon>Pseudomonadota</taxon>
        <taxon>Alphaproteobacteria</taxon>
        <taxon>Sphingomonadales</taxon>
        <taxon>Sphingomonadaceae</taxon>
        <taxon>Novosphingobium</taxon>
    </lineage>
</organism>
<reference evidence="8" key="2">
    <citation type="submission" date="2016-08" db="EMBL/GenBank/DDBJ databases">
        <authorList>
            <person name="Seilhamer J.J."/>
        </authorList>
    </citation>
    <scope>NUCLEOTIDE SEQUENCE [LARGE SCALE GENOMIC DNA]</scope>
    <source>
        <strain evidence="8">SA1</strain>
        <plasmid evidence="8">pSA1</plasmid>
    </source>
</reference>
<keyword evidence="3" id="KW-0847">Vitamin C</keyword>
<evidence type="ECO:0000313" key="9">
    <source>
        <dbReference type="EMBL" id="EZP79675.1"/>
    </source>
</evidence>
<keyword evidence="6" id="KW-0408">Iron</keyword>
<evidence type="ECO:0000256" key="3">
    <source>
        <dbReference type="ARBA" id="ARBA00022896"/>
    </source>
</evidence>
<evidence type="ECO:0000313" key="8">
    <source>
        <dbReference type="EMBL" id="AOR79271.1"/>
    </source>
</evidence>
<gene>
    <name evidence="8" type="ORF">BES08_20640</name>
    <name evidence="9" type="ORF">BV97_03832</name>
</gene>
<dbReference type="SUPFAM" id="SSF51197">
    <property type="entry name" value="Clavaminate synthase-like"/>
    <property type="match status" value="1"/>
</dbReference>
<evidence type="ECO:0000256" key="2">
    <source>
        <dbReference type="ARBA" id="ARBA00022723"/>
    </source>
</evidence>
<dbReference type="GO" id="GO:0016705">
    <property type="term" value="F:oxidoreductase activity, acting on paired donors, with incorporation or reduction of molecular oxygen"/>
    <property type="evidence" value="ECO:0007669"/>
    <property type="project" value="InterPro"/>
</dbReference>
<dbReference type="KEGG" id="nre:BES08_20640"/>
<dbReference type="OrthoDB" id="9812472at2"/>
<dbReference type="AlphaFoldDB" id="A0A031JRW4"/>
<geneLocation type="plasmid" evidence="8 11">
    <name>pSA1</name>
</geneLocation>
<evidence type="ECO:0000256" key="6">
    <source>
        <dbReference type="ARBA" id="ARBA00023004"/>
    </source>
</evidence>
<keyword evidence="8" id="KW-0614">Plasmid</keyword>
<dbReference type="RefSeq" id="WP_036527898.1">
    <property type="nucleotide sequence ID" value="NZ_CP017076.1"/>
</dbReference>
<dbReference type="eggNOG" id="COG3751">
    <property type="taxonomic scope" value="Bacteria"/>
</dbReference>
<keyword evidence="11" id="KW-1185">Reference proteome</keyword>
<dbReference type="Proteomes" id="UP000024329">
    <property type="component" value="Unassembled WGS sequence"/>
</dbReference>
<dbReference type="InterPro" id="IPR044862">
    <property type="entry name" value="Pro_4_hyd_alph_FE2OG_OXY"/>
</dbReference>
<evidence type="ECO:0000313" key="10">
    <source>
        <dbReference type="Proteomes" id="UP000024329"/>
    </source>
</evidence>
<reference evidence="9 10" key="1">
    <citation type="submission" date="2014-03" db="EMBL/GenBank/DDBJ databases">
        <title>Whole genome sequence of Novosphingobium resinovorum KF1.</title>
        <authorList>
            <person name="Gan H.M."/>
            <person name="Gan H.Y."/>
            <person name="Chew T.H."/>
            <person name="Savka M.A."/>
        </authorList>
    </citation>
    <scope>NUCLEOTIDE SEQUENCE [LARGE SCALE GENOMIC DNA]</scope>
    <source>
        <strain evidence="9 10">KF1</strain>
    </source>
</reference>
<reference evidence="11" key="3">
    <citation type="journal article" date="2017" name="J. Biotechnol.">
        <title>Complete genome sequence of Novosphingobium resinovorum SA1, a versatile xenobiotic-degrading bacterium capable of utilizing sulfanilic acid.</title>
        <authorList>
            <person name="Hegedus B."/>
            <person name="Kos P.B."/>
            <person name="Balint B."/>
            <person name="Maroti G."/>
            <person name="Gan H.M."/>
            <person name="Perei K."/>
            <person name="Rakhely G."/>
        </authorList>
    </citation>
    <scope>NUCLEOTIDE SEQUENCE [LARGE SCALE GENOMIC DNA]</scope>
    <source>
        <strain evidence="11">SA1</strain>
    </source>
</reference>
<name>A0A031JRW4_9SPHN</name>
<dbReference type="PROSITE" id="PS51471">
    <property type="entry name" value="FE2OG_OXY"/>
    <property type="match status" value="1"/>
</dbReference>
<evidence type="ECO:0000313" key="11">
    <source>
        <dbReference type="Proteomes" id="UP000094626"/>
    </source>
</evidence>
<dbReference type="Pfam" id="PF13640">
    <property type="entry name" value="2OG-FeII_Oxy_3"/>
    <property type="match status" value="1"/>
</dbReference>
<keyword evidence="5" id="KW-0560">Oxidoreductase</keyword>
<dbReference type="EMBL" id="JFYZ01000023">
    <property type="protein sequence ID" value="EZP79675.1"/>
    <property type="molecule type" value="Genomic_DNA"/>
</dbReference>
<dbReference type="GO" id="GO:0031418">
    <property type="term" value="F:L-ascorbic acid binding"/>
    <property type="evidence" value="ECO:0007669"/>
    <property type="project" value="UniProtKB-KW"/>
</dbReference>
<keyword evidence="2" id="KW-0479">Metal-binding</keyword>
<evidence type="ECO:0000256" key="1">
    <source>
        <dbReference type="ARBA" id="ARBA00001961"/>
    </source>
</evidence>
<accession>A0A031JRW4</accession>
<evidence type="ECO:0000259" key="7">
    <source>
        <dbReference type="PROSITE" id="PS51471"/>
    </source>
</evidence>
<evidence type="ECO:0000256" key="5">
    <source>
        <dbReference type="ARBA" id="ARBA00023002"/>
    </source>
</evidence>
<dbReference type="PATRIC" id="fig|158500.4.peg.3901"/>
<protein>
    <submittedName>
        <fullName evidence="8">2OG-Fe(II) oxygenase</fullName>
    </submittedName>
    <submittedName>
        <fullName evidence="9">Putative iron-regulated protein</fullName>
    </submittedName>
</protein>
<dbReference type="GO" id="GO:0051213">
    <property type="term" value="F:dioxygenase activity"/>
    <property type="evidence" value="ECO:0007669"/>
    <property type="project" value="UniProtKB-KW"/>
</dbReference>
<dbReference type="SMART" id="SM00702">
    <property type="entry name" value="P4Hc"/>
    <property type="match status" value="1"/>
</dbReference>
<sequence>MQNVWEAWSGALSPAECDKILARARKYPEADATIGFSDTLRSDLGYRSSTIRWLDAIQERDIVARLMTLVRSSNRTNFGVDIDLPYEIQFTEYRATNNGHYDWHQDVWLESTRPYARKLSVVVQLSAPNEYKGGEFEFFGIQSPGETFAGRGSVLIFPSFLQHRVLPVTEGLRRSLVTWVEGPNWR</sequence>
<evidence type="ECO:0000256" key="4">
    <source>
        <dbReference type="ARBA" id="ARBA00022964"/>
    </source>
</evidence>
<comment type="cofactor">
    <cofactor evidence="1">
        <name>L-ascorbate</name>
        <dbReference type="ChEBI" id="CHEBI:38290"/>
    </cofactor>
</comment>
<dbReference type="InterPro" id="IPR005123">
    <property type="entry name" value="Oxoglu/Fe-dep_dioxygenase_dom"/>
</dbReference>
<keyword evidence="4" id="KW-0223">Dioxygenase</keyword>
<dbReference type="GO" id="GO:0005506">
    <property type="term" value="F:iron ion binding"/>
    <property type="evidence" value="ECO:0007669"/>
    <property type="project" value="InterPro"/>
</dbReference>
<proteinExistence type="predicted"/>